<evidence type="ECO:0000256" key="6">
    <source>
        <dbReference type="SAM" id="MobiDB-lite"/>
    </source>
</evidence>
<keyword evidence="9" id="KW-1185">Reference proteome</keyword>
<dbReference type="GO" id="GO:0006886">
    <property type="term" value="P:intracellular protein transport"/>
    <property type="evidence" value="ECO:0007669"/>
    <property type="project" value="InterPro"/>
</dbReference>
<dbReference type="EMBL" id="BRZM01001394">
    <property type="protein sequence ID" value="GLD73085.1"/>
    <property type="molecule type" value="Genomic_DNA"/>
</dbReference>
<reference evidence="8" key="1">
    <citation type="submission" date="2022-08" db="EMBL/GenBank/DDBJ databases">
        <title>Genome sequencing of akame (Lates japonicus).</title>
        <authorList>
            <person name="Hashiguchi Y."/>
            <person name="Takahashi H."/>
        </authorList>
    </citation>
    <scope>NUCLEOTIDE SEQUENCE</scope>
    <source>
        <strain evidence="8">Kochi</strain>
    </source>
</reference>
<keyword evidence="3" id="KW-0813">Transport</keyword>
<keyword evidence="5" id="KW-0472">Membrane</keyword>
<feature type="region of interest" description="Disordered" evidence="6">
    <location>
        <begin position="477"/>
        <end position="578"/>
    </location>
</feature>
<dbReference type="SUPFAM" id="SSF48371">
    <property type="entry name" value="ARM repeat"/>
    <property type="match status" value="1"/>
</dbReference>
<dbReference type="Gene3D" id="1.25.10.10">
    <property type="entry name" value="Leucine-rich Repeat Variant"/>
    <property type="match status" value="1"/>
</dbReference>
<dbReference type="InterPro" id="IPR016024">
    <property type="entry name" value="ARM-type_fold"/>
</dbReference>
<evidence type="ECO:0000256" key="1">
    <source>
        <dbReference type="ARBA" id="ARBA00004184"/>
    </source>
</evidence>
<evidence type="ECO:0000256" key="2">
    <source>
        <dbReference type="ARBA" id="ARBA00006613"/>
    </source>
</evidence>
<evidence type="ECO:0000256" key="5">
    <source>
        <dbReference type="ARBA" id="ARBA00023136"/>
    </source>
</evidence>
<dbReference type="GO" id="GO:0030117">
    <property type="term" value="C:membrane coat"/>
    <property type="evidence" value="ECO:0007669"/>
    <property type="project" value="InterPro"/>
</dbReference>
<protein>
    <submittedName>
        <fullName evidence="8">AP-3 complex subunit beta-1-like isoform X1</fullName>
    </submittedName>
</protein>
<comment type="caution">
    <text evidence="8">The sequence shown here is derived from an EMBL/GenBank/DDBJ whole genome shotgun (WGS) entry which is preliminary data.</text>
</comment>
<evidence type="ECO:0000313" key="8">
    <source>
        <dbReference type="EMBL" id="GLD73085.1"/>
    </source>
</evidence>
<dbReference type="FunFam" id="1.25.10.10:FF:000428">
    <property type="entry name" value="Adaptor related protein complex 3 subunit beta 1"/>
    <property type="match status" value="1"/>
</dbReference>
<evidence type="ECO:0000313" key="9">
    <source>
        <dbReference type="Proteomes" id="UP001279410"/>
    </source>
</evidence>
<name>A0AAD3NK16_LATJO</name>
<organism evidence="8 9">
    <name type="scientific">Lates japonicus</name>
    <name type="common">Japanese lates</name>
    <dbReference type="NCBI Taxonomy" id="270547"/>
    <lineage>
        <taxon>Eukaryota</taxon>
        <taxon>Metazoa</taxon>
        <taxon>Chordata</taxon>
        <taxon>Craniata</taxon>
        <taxon>Vertebrata</taxon>
        <taxon>Euteleostomi</taxon>
        <taxon>Actinopterygii</taxon>
        <taxon>Neopterygii</taxon>
        <taxon>Teleostei</taxon>
        <taxon>Neoteleostei</taxon>
        <taxon>Acanthomorphata</taxon>
        <taxon>Carangaria</taxon>
        <taxon>Carangaria incertae sedis</taxon>
        <taxon>Centropomidae</taxon>
        <taxon>Lates</taxon>
    </lineage>
</organism>
<dbReference type="AlphaFoldDB" id="A0AAD3NK16"/>
<dbReference type="PANTHER" id="PTHR11134">
    <property type="entry name" value="ADAPTOR COMPLEX SUBUNIT BETA FAMILY MEMBER"/>
    <property type="match status" value="1"/>
</dbReference>
<comment type="similarity">
    <text evidence="2">Belongs to the adaptor complexes large subunit family.</text>
</comment>
<dbReference type="InterPro" id="IPR002553">
    <property type="entry name" value="Clathrin/coatomer_adapt-like_N"/>
</dbReference>
<dbReference type="InterPro" id="IPR026739">
    <property type="entry name" value="AP_beta"/>
</dbReference>
<gene>
    <name evidence="8" type="ORF">AKAME5_002441000</name>
</gene>
<dbReference type="Pfam" id="PF01602">
    <property type="entry name" value="Adaptin_N"/>
    <property type="match status" value="1"/>
</dbReference>
<feature type="domain" description="Clathrin/coatomer adaptor adaptin-like N-terminal" evidence="7">
    <location>
        <begin position="17"/>
        <end position="397"/>
    </location>
</feature>
<dbReference type="GO" id="GO:0016192">
    <property type="term" value="P:vesicle-mediated transport"/>
    <property type="evidence" value="ECO:0007669"/>
    <property type="project" value="InterPro"/>
</dbReference>
<evidence type="ECO:0000256" key="4">
    <source>
        <dbReference type="ARBA" id="ARBA00022927"/>
    </source>
</evidence>
<proteinExistence type="inferred from homology"/>
<evidence type="ECO:0000259" key="7">
    <source>
        <dbReference type="Pfam" id="PF01602"/>
    </source>
</evidence>
<evidence type="ECO:0000256" key="3">
    <source>
        <dbReference type="ARBA" id="ARBA00022448"/>
    </source>
</evidence>
<keyword evidence="4" id="KW-0653">Protein transport</keyword>
<dbReference type="Proteomes" id="UP001279410">
    <property type="component" value="Unassembled WGS sequence"/>
</dbReference>
<comment type="subcellular location">
    <subcellularLocation>
        <location evidence="1">Endomembrane system</location>
        <topology evidence="1">Peripheral membrane protein</topology>
    </subcellularLocation>
</comment>
<feature type="compositionally biased region" description="Basic and acidic residues" evidence="6">
    <location>
        <begin position="558"/>
        <end position="578"/>
    </location>
</feature>
<accession>A0AAD3NK16</accession>
<dbReference type="GO" id="GO:0012505">
    <property type="term" value="C:endomembrane system"/>
    <property type="evidence" value="ECO:0007669"/>
    <property type="project" value="UniProtKB-SubCell"/>
</dbReference>
<dbReference type="InterPro" id="IPR011989">
    <property type="entry name" value="ARM-like"/>
</dbReference>
<sequence>MADENDALMQKCTMPNLVAGSVVMAFEEVCPDRIDLIHKNYRKLCNLLVDVEEWGQVVIISMLTRYARTQFTSPWKEGAVFDENNEKTFYDSDSEEKKGQIEAKPYIMDPDHRLLLRNTKPLLQSRNTAVVMSVAQLYWHLAPKHEVSIVTKSLVRLLRSHREVQYIVLQNIATMSIQRKGMFEPFMKSFYVRSTDATHIKTLKLEILTNLANEANISTILREFQTYVKSQDKAFAAATIQAIGRCATNISEVTDTCLNGLVLLLSNRDETVVAESVVVIKKLLQTQPTQHSEIIKHMAKLFDNITVPMARASILWLMGEYCERVPKIAPDVLRKMAKTFTVEEDIVKLQTVNLAAKLYLTNSKQTKLLTQYILNLGKYDQNYDIRDRTRFIRQLIVPSEKSGALNKYARRILLAPKPAPVLESAFKDRDRYQLGTLSHSLNIKATGYQELSDWPAVAPDQSVRNVEVIEPVKEWAPLAKERPNKPNLMTSSTQMMKMRKKRKDHNSSGDEDSSGSNSNSEGQAVSEEESSEDSKKTSSDSGRVQVDLKAQWSNQTKTRREKDQKGASEEKRVEVKSKREVSLLDLDDCELSTLAL</sequence>